<organism evidence="4 5">
    <name type="scientific">Anaerolinea thermolimosa</name>
    <dbReference type="NCBI Taxonomy" id="229919"/>
    <lineage>
        <taxon>Bacteria</taxon>
        <taxon>Bacillati</taxon>
        <taxon>Chloroflexota</taxon>
        <taxon>Anaerolineae</taxon>
        <taxon>Anaerolineales</taxon>
        <taxon>Anaerolineaceae</taxon>
        <taxon>Anaerolinea</taxon>
    </lineage>
</organism>
<protein>
    <submittedName>
        <fullName evidence="4">D-2-hydroxyacid dehydrogenase</fullName>
    </submittedName>
</protein>
<dbReference type="GO" id="GO:0016491">
    <property type="term" value="F:oxidoreductase activity"/>
    <property type="evidence" value="ECO:0007669"/>
    <property type="project" value="UniProtKB-KW"/>
</dbReference>
<comment type="caution">
    <text evidence="4">The sequence shown here is derived from an EMBL/GenBank/DDBJ whole genome shotgun (WGS) entry which is preliminary data.</text>
</comment>
<dbReference type="SUPFAM" id="SSF51735">
    <property type="entry name" value="NAD(P)-binding Rossmann-fold domains"/>
    <property type="match status" value="1"/>
</dbReference>
<name>A0A3D1JI67_9CHLR</name>
<dbReference type="AlphaFoldDB" id="A0A3D1JI67"/>
<dbReference type="Proteomes" id="UP000264141">
    <property type="component" value="Unassembled WGS sequence"/>
</dbReference>
<dbReference type="GO" id="GO:0051287">
    <property type="term" value="F:NAD binding"/>
    <property type="evidence" value="ECO:0007669"/>
    <property type="project" value="InterPro"/>
</dbReference>
<dbReference type="PANTHER" id="PTHR43333:SF1">
    <property type="entry name" value="D-ISOMER SPECIFIC 2-HYDROXYACID DEHYDROGENASE NAD-BINDING DOMAIN-CONTAINING PROTEIN"/>
    <property type="match status" value="1"/>
</dbReference>
<accession>A0A3D1JI67</accession>
<proteinExistence type="predicted"/>
<reference evidence="4 5" key="1">
    <citation type="journal article" date="2018" name="Nat. Biotechnol.">
        <title>A standardized bacterial taxonomy based on genome phylogeny substantially revises the tree of life.</title>
        <authorList>
            <person name="Parks D.H."/>
            <person name="Chuvochina M."/>
            <person name="Waite D.W."/>
            <person name="Rinke C."/>
            <person name="Skarshewski A."/>
            <person name="Chaumeil P.A."/>
            <person name="Hugenholtz P."/>
        </authorList>
    </citation>
    <scope>NUCLEOTIDE SEQUENCE [LARGE SCALE GENOMIC DNA]</scope>
    <source>
        <strain evidence="4">UBA8781</strain>
    </source>
</reference>
<evidence type="ECO:0000313" key="5">
    <source>
        <dbReference type="Proteomes" id="UP000264141"/>
    </source>
</evidence>
<sequence length="339" mass="37719">MENVIEVLITLPLSEEQLAPLRELAPRVNINVHVARRPEDVPDDLWKRVEVLYTDRVLPPPERVPNLRWLQFHSAGIDFALDSPLLRKEGLRVTTLSGAAAPQAAEYCLTVMLAIAHHLPDLFTAQSRAEWPRERAERLMPQELRGSTVGIIGYGSIGRELARLLQPFGVTILAAKRDAMHPEDTGYFVEGLGDPHGTLFTRLYPYQAIKGMMKLCDFVVVTTPLTPETRGMIGADELAVMKPTAFLIVIGRGSVVDEQALLNALHEKRLRGAVLDVFAEEPLAPTSPLWKAPNLLITPHIAGMSTHYNERAVALFLANLRRYLTGAPLYNLYQPSLGY</sequence>
<evidence type="ECO:0000256" key="1">
    <source>
        <dbReference type="ARBA" id="ARBA00023002"/>
    </source>
</evidence>
<dbReference type="Pfam" id="PF02826">
    <property type="entry name" value="2-Hacid_dh_C"/>
    <property type="match status" value="1"/>
</dbReference>
<dbReference type="InterPro" id="IPR036291">
    <property type="entry name" value="NAD(P)-bd_dom_sf"/>
</dbReference>
<evidence type="ECO:0000259" key="3">
    <source>
        <dbReference type="Pfam" id="PF02826"/>
    </source>
</evidence>
<gene>
    <name evidence="4" type="ORF">DEQ80_08770</name>
</gene>
<dbReference type="CDD" id="cd05300">
    <property type="entry name" value="2-Hacid_dh_1"/>
    <property type="match status" value="1"/>
</dbReference>
<keyword evidence="2" id="KW-0520">NAD</keyword>
<dbReference type="STRING" id="229919.GCA_001050195_02554"/>
<dbReference type="Gene3D" id="3.40.50.720">
    <property type="entry name" value="NAD(P)-binding Rossmann-like Domain"/>
    <property type="match status" value="2"/>
</dbReference>
<evidence type="ECO:0000313" key="4">
    <source>
        <dbReference type="EMBL" id="HCE17937.1"/>
    </source>
</evidence>
<evidence type="ECO:0000256" key="2">
    <source>
        <dbReference type="ARBA" id="ARBA00023027"/>
    </source>
</evidence>
<dbReference type="PANTHER" id="PTHR43333">
    <property type="entry name" value="2-HACID_DH_C DOMAIN-CONTAINING PROTEIN"/>
    <property type="match status" value="1"/>
</dbReference>
<dbReference type="SUPFAM" id="SSF52283">
    <property type="entry name" value="Formate/glycerate dehydrogenase catalytic domain-like"/>
    <property type="match status" value="1"/>
</dbReference>
<dbReference type="EMBL" id="DPBP01000033">
    <property type="protein sequence ID" value="HCE17937.1"/>
    <property type="molecule type" value="Genomic_DNA"/>
</dbReference>
<feature type="domain" description="D-isomer specific 2-hydroxyacid dehydrogenase NAD-binding" evidence="3">
    <location>
        <begin position="110"/>
        <end position="302"/>
    </location>
</feature>
<keyword evidence="1" id="KW-0560">Oxidoreductase</keyword>
<dbReference type="InterPro" id="IPR006140">
    <property type="entry name" value="D-isomer_DH_NAD-bd"/>
</dbReference>